<evidence type="ECO:0000313" key="2">
    <source>
        <dbReference type="Proteomes" id="UP001054837"/>
    </source>
</evidence>
<dbReference type="EMBL" id="BPLQ01011645">
    <property type="protein sequence ID" value="GIY59339.1"/>
    <property type="molecule type" value="Genomic_DNA"/>
</dbReference>
<keyword evidence="2" id="KW-1185">Reference proteome</keyword>
<accession>A0AAV4UNM7</accession>
<dbReference type="Proteomes" id="UP001054837">
    <property type="component" value="Unassembled WGS sequence"/>
</dbReference>
<gene>
    <name evidence="1" type="primary">AVEN_174135_1</name>
    <name evidence="1" type="ORF">CDAR_514311</name>
</gene>
<comment type="caution">
    <text evidence="1">The sequence shown here is derived from an EMBL/GenBank/DDBJ whole genome shotgun (WGS) entry which is preliminary data.</text>
</comment>
<organism evidence="1 2">
    <name type="scientific">Caerostris darwini</name>
    <dbReference type="NCBI Taxonomy" id="1538125"/>
    <lineage>
        <taxon>Eukaryota</taxon>
        <taxon>Metazoa</taxon>
        <taxon>Ecdysozoa</taxon>
        <taxon>Arthropoda</taxon>
        <taxon>Chelicerata</taxon>
        <taxon>Arachnida</taxon>
        <taxon>Araneae</taxon>
        <taxon>Araneomorphae</taxon>
        <taxon>Entelegynae</taxon>
        <taxon>Araneoidea</taxon>
        <taxon>Araneidae</taxon>
        <taxon>Caerostris</taxon>
    </lineage>
</organism>
<dbReference type="AlphaFoldDB" id="A0AAV4UNM7"/>
<name>A0AAV4UNM7_9ARAC</name>
<reference evidence="1 2" key="1">
    <citation type="submission" date="2021-06" db="EMBL/GenBank/DDBJ databases">
        <title>Caerostris darwini draft genome.</title>
        <authorList>
            <person name="Kono N."/>
            <person name="Arakawa K."/>
        </authorList>
    </citation>
    <scope>NUCLEOTIDE SEQUENCE [LARGE SCALE GENOMIC DNA]</scope>
</reference>
<sequence length="174" mass="19264">MPSAPLLRFSDCPADTRMEAGEVMSGILEVIGCSNFSSSVSPNRGYSRKTPQTATSNNKMQRVFVRVYKTSSEHFAVLYPVRAIVTACRPLASLNLKSCSVKQLPNCEFRVAPKSCEGMSLTFKGTETTNEVQIGEWLQAFSEAHDSSLRRKKVSDHRLPLPVLVESEEDESTD</sequence>
<proteinExistence type="predicted"/>
<evidence type="ECO:0000313" key="1">
    <source>
        <dbReference type="EMBL" id="GIY59339.1"/>
    </source>
</evidence>
<protein>
    <submittedName>
        <fullName evidence="1">Uncharacterized protein</fullName>
    </submittedName>
</protein>